<evidence type="ECO:0000313" key="5">
    <source>
        <dbReference type="Proteomes" id="UP000681075"/>
    </source>
</evidence>
<evidence type="ECO:0000259" key="3">
    <source>
        <dbReference type="Pfam" id="PF01979"/>
    </source>
</evidence>
<feature type="domain" description="Amidohydrolase-related" evidence="3">
    <location>
        <begin position="104"/>
        <end position="437"/>
    </location>
</feature>
<dbReference type="InterPro" id="IPR011059">
    <property type="entry name" value="Metal-dep_hydrolase_composite"/>
</dbReference>
<protein>
    <submittedName>
        <fullName evidence="4">Imidazolonepropionase related amidohydrolase</fullName>
    </submittedName>
</protein>
<dbReference type="Pfam" id="PF01979">
    <property type="entry name" value="Amidohydro_1"/>
    <property type="match status" value="1"/>
</dbReference>
<dbReference type="EMBL" id="BOPV01000001">
    <property type="protein sequence ID" value="GIL39087.1"/>
    <property type="molecule type" value="Genomic_DNA"/>
</dbReference>
<evidence type="ECO:0000256" key="2">
    <source>
        <dbReference type="SAM" id="SignalP"/>
    </source>
</evidence>
<name>A0A8S8XCS6_9PROT</name>
<dbReference type="Gene3D" id="2.30.40.10">
    <property type="entry name" value="Urease, subunit C, domain 1"/>
    <property type="match status" value="1"/>
</dbReference>
<dbReference type="RefSeq" id="WP_420242186.1">
    <property type="nucleotide sequence ID" value="NZ_BOPV01000001.1"/>
</dbReference>
<sequence length="468" mass="49895">MLQRSLFALALFALALLVSAGAAFAKDTPNGDRASLPFMLDAYPSTYRPGPSPDTIITGATLLDGKGGRVEHASLRMRDGKIVAVGSDLQLPAGATVIDARGRFVTPGIIDVHSHNGTYVSPLTSADEKTGDVSEDSDPNTANVWVEHGVQPHDPAFARALAAGVTTLQILPGSGNLFGGRSVVLKPVPAATMQAMKFPAAKPGLKMACGDNPKNAGKFPTSRMGGVAGMRDAWVKAKAYIAKWEKYQRGGKGDVPDRDLKLDTLAAVLRGDILVHIHCYRSADLAVMLDLAAEFGYRVAAFHHAAEAYKVPALLRARGTCAAVWSDWWGWKMEVNDGIRANAALLEAAGACVMMHSDSPFTGQRLNMETAKAMASGRRAGIEIAPARAMRWITANPAKALGLDDRIGTIEPGKNADVVIWSGDPFSVYTKADQVFVDGALRFDRLDPAKQTPPADFELGQPAREDVR</sequence>
<dbReference type="InterPro" id="IPR006680">
    <property type="entry name" value="Amidohydro-rel"/>
</dbReference>
<evidence type="ECO:0000256" key="1">
    <source>
        <dbReference type="SAM" id="MobiDB-lite"/>
    </source>
</evidence>
<dbReference type="PANTHER" id="PTHR43135">
    <property type="entry name" value="ALPHA-D-RIBOSE 1-METHYLPHOSPHONATE 5-TRIPHOSPHATE DIPHOSPHATASE"/>
    <property type="match status" value="1"/>
</dbReference>
<keyword evidence="2" id="KW-0732">Signal</keyword>
<dbReference type="PANTHER" id="PTHR43135:SF3">
    <property type="entry name" value="ALPHA-D-RIBOSE 1-METHYLPHOSPHONATE 5-TRIPHOSPHATE DIPHOSPHATASE"/>
    <property type="match status" value="1"/>
</dbReference>
<feature type="region of interest" description="Disordered" evidence="1">
    <location>
        <begin position="447"/>
        <end position="468"/>
    </location>
</feature>
<reference evidence="4" key="1">
    <citation type="submission" date="2021-02" db="EMBL/GenBank/DDBJ databases">
        <title>Genome sequence of Rhodospirillales sp. strain TMPK1 isolated from soil.</title>
        <authorList>
            <person name="Nakai R."/>
            <person name="Kusada H."/>
            <person name="Tamaki H."/>
        </authorList>
    </citation>
    <scope>NUCLEOTIDE SEQUENCE</scope>
    <source>
        <strain evidence="4">TMPK1</strain>
    </source>
</reference>
<gene>
    <name evidence="4" type="ORF">TMPK1_13240</name>
</gene>
<keyword evidence="5" id="KW-1185">Reference proteome</keyword>
<dbReference type="GO" id="GO:0016810">
    <property type="term" value="F:hydrolase activity, acting on carbon-nitrogen (but not peptide) bonds"/>
    <property type="evidence" value="ECO:0007669"/>
    <property type="project" value="InterPro"/>
</dbReference>
<dbReference type="SUPFAM" id="SSF51338">
    <property type="entry name" value="Composite domain of metallo-dependent hydrolases"/>
    <property type="match status" value="1"/>
</dbReference>
<accession>A0A8S8XCS6</accession>
<dbReference type="SUPFAM" id="SSF51556">
    <property type="entry name" value="Metallo-dependent hydrolases"/>
    <property type="match status" value="1"/>
</dbReference>
<dbReference type="Gene3D" id="3.20.20.140">
    <property type="entry name" value="Metal-dependent hydrolases"/>
    <property type="match status" value="1"/>
</dbReference>
<feature type="chain" id="PRO_5035896244" evidence="2">
    <location>
        <begin position="26"/>
        <end position="468"/>
    </location>
</feature>
<dbReference type="InterPro" id="IPR032466">
    <property type="entry name" value="Metal_Hydrolase"/>
</dbReference>
<dbReference type="AlphaFoldDB" id="A0A8S8XCS6"/>
<evidence type="ECO:0000313" key="4">
    <source>
        <dbReference type="EMBL" id="GIL39087.1"/>
    </source>
</evidence>
<comment type="caution">
    <text evidence="4">The sequence shown here is derived from an EMBL/GenBank/DDBJ whole genome shotgun (WGS) entry which is preliminary data.</text>
</comment>
<dbReference type="CDD" id="cd01309">
    <property type="entry name" value="Met_dep_hydrolase_C"/>
    <property type="match status" value="1"/>
</dbReference>
<dbReference type="Proteomes" id="UP000681075">
    <property type="component" value="Unassembled WGS sequence"/>
</dbReference>
<organism evidence="4 5">
    <name type="scientific">Roseiterribacter gracilis</name>
    <dbReference type="NCBI Taxonomy" id="2812848"/>
    <lineage>
        <taxon>Bacteria</taxon>
        <taxon>Pseudomonadati</taxon>
        <taxon>Pseudomonadota</taxon>
        <taxon>Alphaproteobacteria</taxon>
        <taxon>Rhodospirillales</taxon>
        <taxon>Roseiterribacteraceae</taxon>
        <taxon>Roseiterribacter</taxon>
    </lineage>
</organism>
<feature type="signal peptide" evidence="2">
    <location>
        <begin position="1"/>
        <end position="25"/>
    </location>
</feature>
<proteinExistence type="predicted"/>
<dbReference type="InterPro" id="IPR051781">
    <property type="entry name" value="Metallo-dep_Hydrolase"/>
</dbReference>